<sequence length="193" mass="21402">MEEKELIDRREALKRAALMLGGIAFLPAISAVLKGCSVTPGDWTPVFLNHAQATLTEHLAEAILPRTDTPGALDAGVPAFIDRMAAEFLSESDRDGFIAGLDAFADEVRQATGRPFHELSNDQKLAYITVANREAVESEAEEMPFFLKFKEMTLIGYCNSEAGMTEHFRYMQNFGPYRGCVPLEEVGRAWAHF</sequence>
<proteinExistence type="predicted"/>
<dbReference type="RefSeq" id="WP_114984457.1">
    <property type="nucleotide sequence ID" value="NZ_CP027806.1"/>
</dbReference>
<organism evidence="1 2">
    <name type="scientific">Cyclonatronum proteinivorum</name>
    <dbReference type="NCBI Taxonomy" id="1457365"/>
    <lineage>
        <taxon>Bacteria</taxon>
        <taxon>Pseudomonadati</taxon>
        <taxon>Balneolota</taxon>
        <taxon>Balneolia</taxon>
        <taxon>Balneolales</taxon>
        <taxon>Cyclonatronaceae</taxon>
        <taxon>Cyclonatronum</taxon>
    </lineage>
</organism>
<dbReference type="InterPro" id="IPR027056">
    <property type="entry name" value="Gluconate_2DH_su3"/>
</dbReference>
<dbReference type="KEGG" id="cprv:CYPRO_1994"/>
<dbReference type="OrthoDB" id="6385145at2"/>
<dbReference type="EMBL" id="CP027806">
    <property type="protein sequence ID" value="AXJ01244.1"/>
    <property type="molecule type" value="Genomic_DNA"/>
</dbReference>
<accession>A0A345UL92</accession>
<dbReference type="Pfam" id="PF13618">
    <property type="entry name" value="Gluconate_2-dh3"/>
    <property type="match status" value="1"/>
</dbReference>
<dbReference type="AlphaFoldDB" id="A0A345UL92"/>
<evidence type="ECO:0000313" key="1">
    <source>
        <dbReference type="EMBL" id="AXJ01244.1"/>
    </source>
</evidence>
<evidence type="ECO:0000313" key="2">
    <source>
        <dbReference type="Proteomes" id="UP000254808"/>
    </source>
</evidence>
<reference evidence="1 2" key="1">
    <citation type="submission" date="2018-03" db="EMBL/GenBank/DDBJ databases">
        <title>Phenotypic and genomic properties of Cyclonatronum proteinivorum gen. nov., sp. nov., a haloalkaliphilic bacteroidete from soda lakes possessing Na+-translocating rhodopsin.</title>
        <authorList>
            <person name="Toshchakov S.V."/>
            <person name="Korzhenkov A."/>
            <person name="Samarov N.I."/>
            <person name="Kublanov I.V."/>
            <person name="Muntyan M.S."/>
            <person name="Sorokin D.Y."/>
        </authorList>
    </citation>
    <scope>NUCLEOTIDE SEQUENCE [LARGE SCALE GENOMIC DNA]</scope>
    <source>
        <strain evidence="1 2">Omega</strain>
    </source>
</reference>
<protein>
    <submittedName>
        <fullName evidence="1">Gluconate 2-dehydrogenase subunit 3</fullName>
    </submittedName>
</protein>
<gene>
    <name evidence="1" type="ORF">CYPRO_1994</name>
</gene>
<dbReference type="Proteomes" id="UP000254808">
    <property type="component" value="Chromosome"/>
</dbReference>
<keyword evidence="2" id="KW-1185">Reference proteome</keyword>
<name>A0A345UL92_9BACT</name>